<feature type="domain" description="Integrator complex subunit 5 C-terminal" evidence="2">
    <location>
        <begin position="229"/>
        <end position="955"/>
    </location>
</feature>
<dbReference type="InterPro" id="IPR029444">
    <property type="entry name" value="INTS5_C"/>
</dbReference>
<organism evidence="3 4">
    <name type="scientific">Drosophila rubida</name>
    <dbReference type="NCBI Taxonomy" id="30044"/>
    <lineage>
        <taxon>Eukaryota</taxon>
        <taxon>Metazoa</taxon>
        <taxon>Ecdysozoa</taxon>
        <taxon>Arthropoda</taxon>
        <taxon>Hexapoda</taxon>
        <taxon>Insecta</taxon>
        <taxon>Pterygota</taxon>
        <taxon>Neoptera</taxon>
        <taxon>Endopterygota</taxon>
        <taxon>Diptera</taxon>
        <taxon>Brachycera</taxon>
        <taxon>Muscomorpha</taxon>
        <taxon>Ephydroidea</taxon>
        <taxon>Drosophilidae</taxon>
        <taxon>Drosophila</taxon>
    </lineage>
</organism>
<evidence type="ECO:0000259" key="1">
    <source>
        <dbReference type="Pfam" id="PF14837"/>
    </source>
</evidence>
<dbReference type="GO" id="GO:0034472">
    <property type="term" value="P:snRNA 3'-end processing"/>
    <property type="evidence" value="ECO:0007669"/>
    <property type="project" value="TreeGrafter"/>
</dbReference>
<dbReference type="PANTHER" id="PTHR31697:SF2">
    <property type="entry name" value="INTEGRATOR COMPLEX SUBUNIT 5"/>
    <property type="match status" value="1"/>
</dbReference>
<dbReference type="InterPro" id="IPR029445">
    <property type="entry name" value="INTS5_N"/>
</dbReference>
<dbReference type="Proteomes" id="UP001200034">
    <property type="component" value="Unassembled WGS sequence"/>
</dbReference>
<dbReference type="GO" id="GO:0032039">
    <property type="term" value="C:integrator complex"/>
    <property type="evidence" value="ECO:0007669"/>
    <property type="project" value="InterPro"/>
</dbReference>
<dbReference type="AlphaFoldDB" id="A0AAD4PTM7"/>
<gene>
    <name evidence="3" type="ORF">KR093_008213</name>
</gene>
<dbReference type="EMBL" id="JAJJHW010000014">
    <property type="protein sequence ID" value="KAH8388508.1"/>
    <property type="molecule type" value="Genomic_DNA"/>
</dbReference>
<keyword evidence="4" id="KW-1185">Reference proteome</keyword>
<feature type="domain" description="Integrator complex subunit 5 N-terminal" evidence="1">
    <location>
        <begin position="4"/>
        <end position="222"/>
    </location>
</feature>
<evidence type="ECO:0000313" key="3">
    <source>
        <dbReference type="EMBL" id="KAH8388508.1"/>
    </source>
</evidence>
<feature type="non-terminal residue" evidence="3">
    <location>
        <position position="1"/>
    </location>
</feature>
<dbReference type="Pfam" id="PF14838">
    <property type="entry name" value="INTS5_C"/>
    <property type="match status" value="1"/>
</dbReference>
<accession>A0AAD4PTM7</accession>
<sequence length="988" mass="112275">MLQQNILDQLKQFIETVSNGHSNPQLLTKPSLIKVALGFLDELPATRDIVFDYFGILADIGVQLYVSPEMVDQKTGMPVSQMKQGGNRQQQMRAEEYESFNMVKTSLQNLVWKGPPAWSPLIANWSLELVAKLSDKYTQRRMTITASCNYWLECSAMHGLLTLINSCFRKLSNAEAESCVETMLNAFHRYPMTFDWIVARLGGCFPNKIIMQILQCGMKRFVEDYRCHLDSEAGILDYMTSCHEQQLSAAFHEMLKDGLAPKKSLDVVIVPFLMITTNYSDAILQCLVNVFIDMFTEDMCEAIVQKAPLWLSNKMFADMQPSLNNAVLRLNQHGAKLLLMVSRMAEKYVWCQDFLDTSMQELEQWVLNMRNFPLLVDLAFEETKYMLWKSCLSTNVLEQQTAVRLLLVVSSQHPHIYYQTISELLRKSYAEHPSTIGALMRLLGGQSGVVNFPNIAKGFKMVLEDITLQEQVNNRLPVEPGTPTEAYNTFYNLNILTKMQKKNHFPHVKPQLLTQSLNECLSKIIQILDCTIQKLVLRMDKDASVRSAEKFRLQQVSNNNNNGYSNDGIKRAKLDLNLDDDFKDAARMRLAHQIVDLLNNIEAGARTNVLRTPLVLKLAVLSVKYFFVGLTEQTVIRRAAAAHRAYALLQRQCTARKIGRTVCLRELVESALFYHGHLLGQLEEYELDELRIPEHELLILQNLHTNSGTNSNRSVLHSGIIGRGLRPVLPTNERSCDAEKQALYLKALNACCTDLDKPNNVEGYSLVSLTLVELVSTDVMYNGLPFPDEEFTRVTMERDMQIRRAFITSPVLWAVLGLIATHRPALCYSSVLLRALCATCLHHWRGKNVNKFQPTAANDELMLCTKKLLQLLAMSQLIPPPLANLHTIIEHFEAPEIALLLRECIWNYLKDHVPSPALFHVDNNGLHWRNTSQVKVAPQYVDTLRQLMQKKLNKLGPHYHQMFIMTDLHVANPNPAIPAAISTATTVD</sequence>
<evidence type="ECO:0008006" key="5">
    <source>
        <dbReference type="Google" id="ProtNLM"/>
    </source>
</evidence>
<name>A0AAD4PTM7_9MUSC</name>
<protein>
    <recommendedName>
        <fullName evidence="5">Integrator complex subunit 5</fullName>
    </recommendedName>
</protein>
<dbReference type="PANTHER" id="PTHR31697">
    <property type="entry name" value="INTEGRATOR COMPLEX SUBUNIT 5"/>
    <property type="match status" value="1"/>
</dbReference>
<dbReference type="Pfam" id="PF14837">
    <property type="entry name" value="INTS5_N"/>
    <property type="match status" value="1"/>
</dbReference>
<dbReference type="InterPro" id="IPR040316">
    <property type="entry name" value="INTS5"/>
</dbReference>
<proteinExistence type="predicted"/>
<evidence type="ECO:0000259" key="2">
    <source>
        <dbReference type="Pfam" id="PF14838"/>
    </source>
</evidence>
<evidence type="ECO:0000313" key="4">
    <source>
        <dbReference type="Proteomes" id="UP001200034"/>
    </source>
</evidence>
<reference evidence="3" key="1">
    <citation type="journal article" date="2021" name="Mol. Ecol. Resour.">
        <title>Phylogenomic analyses of the genus Drosophila reveals genomic signals of climate adaptation.</title>
        <authorList>
            <person name="Li F."/>
            <person name="Rane R.V."/>
            <person name="Luria V."/>
            <person name="Xiong Z."/>
            <person name="Chen J."/>
            <person name="Li Z."/>
            <person name="Catullo R.A."/>
            <person name="Griffin P.C."/>
            <person name="Schiffer M."/>
            <person name="Pearce S."/>
            <person name="Lee S.F."/>
            <person name="McElroy K."/>
            <person name="Stocker A."/>
            <person name="Shirriffs J."/>
            <person name="Cockerell F."/>
            <person name="Coppin C."/>
            <person name="Sgro C.M."/>
            <person name="Karger A."/>
            <person name="Cain J.W."/>
            <person name="Weber J.A."/>
            <person name="Santpere G."/>
            <person name="Kirschner M.W."/>
            <person name="Hoffmann A.A."/>
            <person name="Oakeshott J.G."/>
            <person name="Zhang G."/>
        </authorList>
    </citation>
    <scope>NUCLEOTIDE SEQUENCE</scope>
    <source>
        <strain evidence="3">BGI-SZ-2011g</strain>
    </source>
</reference>
<comment type="caution">
    <text evidence="3">The sequence shown here is derived from an EMBL/GenBank/DDBJ whole genome shotgun (WGS) entry which is preliminary data.</text>
</comment>